<dbReference type="Proteomes" id="UP000053331">
    <property type="component" value="Unassembled WGS sequence"/>
</dbReference>
<keyword evidence="3" id="KW-1185">Reference proteome</keyword>
<gene>
    <name evidence="2" type="ORF">FK85_04025</name>
</gene>
<reference evidence="2 3" key="1">
    <citation type="journal article" date="2015" name="Genome Announc.">
        <title>Draft genome sequence of a Halorubrum H3 strain isolated from the burlinskoye salt lake (Altai Krai, Russia).</title>
        <authorList>
            <person name="Rozanov A.S."/>
            <person name="Bryanskaya A.V."/>
            <person name="Malup T.K."/>
            <person name="Kotenko A.V."/>
            <person name="Peltek S.E."/>
        </authorList>
    </citation>
    <scope>NUCLEOTIDE SEQUENCE [LARGE SCALE GENOMIC DNA]</scope>
    <source>
        <strain evidence="2 3">H3</strain>
    </source>
</reference>
<comment type="caution">
    <text evidence="2">The sequence shown here is derived from an EMBL/GenBank/DDBJ whole genome shotgun (WGS) entry which is preliminary data.</text>
</comment>
<accession>A0A081EV55</accession>
<organism evidence="2 3">
    <name type="scientific">Halorubrum saccharovorum</name>
    <dbReference type="NCBI Taxonomy" id="2248"/>
    <lineage>
        <taxon>Archaea</taxon>
        <taxon>Methanobacteriati</taxon>
        <taxon>Methanobacteriota</taxon>
        <taxon>Stenosarchaea group</taxon>
        <taxon>Halobacteria</taxon>
        <taxon>Halobacteriales</taxon>
        <taxon>Haloferacaceae</taxon>
        <taxon>Halorubrum</taxon>
    </lineage>
</organism>
<proteinExistence type="predicted"/>
<keyword evidence="1" id="KW-0472">Membrane</keyword>
<evidence type="ECO:0000313" key="3">
    <source>
        <dbReference type="Proteomes" id="UP000053331"/>
    </source>
</evidence>
<dbReference type="EMBL" id="JNFH02000060">
    <property type="protein sequence ID" value="KDS91293.1"/>
    <property type="molecule type" value="Genomic_DNA"/>
</dbReference>
<keyword evidence="1" id="KW-0812">Transmembrane</keyword>
<sequence length="69" mass="7273">MNRSRFVGLALGAFGLVFLSFVVRGTTRLVAPYEVAVALSAPVLFAAAALLVWLVALATLDVTGIRPLE</sequence>
<evidence type="ECO:0000313" key="2">
    <source>
        <dbReference type="EMBL" id="KDS91293.1"/>
    </source>
</evidence>
<protein>
    <submittedName>
        <fullName evidence="2">Uncharacterized protein</fullName>
    </submittedName>
</protein>
<evidence type="ECO:0000256" key="1">
    <source>
        <dbReference type="SAM" id="Phobius"/>
    </source>
</evidence>
<dbReference type="RefSeq" id="WP_050025935.1">
    <property type="nucleotide sequence ID" value="NZ_JNFH02000060.1"/>
</dbReference>
<dbReference type="AlphaFoldDB" id="A0A081EV55"/>
<name>A0A081EV55_9EURY</name>
<keyword evidence="1" id="KW-1133">Transmembrane helix</keyword>
<feature type="transmembrane region" description="Helical" evidence="1">
    <location>
        <begin position="35"/>
        <end position="60"/>
    </location>
</feature>